<dbReference type="EMBL" id="MCOG01000088">
    <property type="protein sequence ID" value="ORY54111.1"/>
    <property type="molecule type" value="Genomic_DNA"/>
</dbReference>
<evidence type="ECO:0000256" key="5">
    <source>
        <dbReference type="ARBA" id="ARBA00022833"/>
    </source>
</evidence>
<organism evidence="14 15">
    <name type="scientific">Neocallimastix californiae</name>
    <dbReference type="NCBI Taxonomy" id="1754190"/>
    <lineage>
        <taxon>Eukaryota</taxon>
        <taxon>Fungi</taxon>
        <taxon>Fungi incertae sedis</taxon>
        <taxon>Chytridiomycota</taxon>
        <taxon>Chytridiomycota incertae sedis</taxon>
        <taxon>Neocallimastigomycetes</taxon>
        <taxon>Neocallimastigales</taxon>
        <taxon>Neocallimastigaceae</taxon>
        <taxon>Neocallimastix</taxon>
    </lineage>
</organism>
<dbReference type="AlphaFoldDB" id="A0A1Y2D4A4"/>
<dbReference type="Pfam" id="PF20645">
    <property type="entry name" value="Rrn7_cyclin_C"/>
    <property type="match status" value="1"/>
</dbReference>
<evidence type="ECO:0000256" key="11">
    <source>
        <dbReference type="SAM" id="Phobius"/>
    </source>
</evidence>
<dbReference type="Proteomes" id="UP000193920">
    <property type="component" value="Unassembled WGS sequence"/>
</dbReference>
<comment type="similarity">
    <text evidence="2">Belongs to the RRN7/TAF1B family.</text>
</comment>
<comment type="caution">
    <text evidence="14">The sequence shown here is derived from an EMBL/GenBank/DDBJ whole genome shotgun (WGS) entry which is preliminary data.</text>
</comment>
<keyword evidence="11" id="KW-1133">Transmembrane helix</keyword>
<keyword evidence="8" id="KW-0804">Transcription</keyword>
<feature type="domain" description="Rrn7/TAF1B C-terminal cyclin" evidence="13">
    <location>
        <begin position="240"/>
        <end position="368"/>
    </location>
</feature>
<evidence type="ECO:0000256" key="8">
    <source>
        <dbReference type="ARBA" id="ARBA00023163"/>
    </source>
</evidence>
<name>A0A1Y2D4A4_9FUNG</name>
<keyword evidence="5" id="KW-0862">Zinc</keyword>
<dbReference type="PANTHER" id="PTHR31576">
    <property type="entry name" value="TATA BOX-BINDING PROTEIN-ASSOCIATED FACTOR RNA POLYMERASE I SUBUNIT B"/>
    <property type="match status" value="1"/>
</dbReference>
<keyword evidence="3" id="KW-0479">Metal-binding</keyword>
<dbReference type="InterPro" id="IPR048540">
    <property type="entry name" value="Rrn7_cyclin_N"/>
</dbReference>
<reference evidence="14 15" key="1">
    <citation type="submission" date="2016-08" db="EMBL/GenBank/DDBJ databases">
        <title>A Parts List for Fungal Cellulosomes Revealed by Comparative Genomics.</title>
        <authorList>
            <consortium name="DOE Joint Genome Institute"/>
            <person name="Haitjema C.H."/>
            <person name="Gilmore S.P."/>
            <person name="Henske J.K."/>
            <person name="Solomon K.V."/>
            <person name="De Groot R."/>
            <person name="Kuo A."/>
            <person name="Mondo S.J."/>
            <person name="Salamov A.A."/>
            <person name="Labutti K."/>
            <person name="Zhao Z."/>
            <person name="Chiniquy J."/>
            <person name="Barry K."/>
            <person name="Brewer H.M."/>
            <person name="Purvine S.O."/>
            <person name="Wright A.T."/>
            <person name="Boxma B."/>
            <person name="Van Alen T."/>
            <person name="Hackstein J.H."/>
            <person name="Baker S.E."/>
            <person name="Grigoriev I.V."/>
            <person name="O'Malley M.A."/>
        </authorList>
    </citation>
    <scope>NUCLEOTIDE SEQUENCE [LARGE SCALE GENOMIC DNA]</scope>
    <source>
        <strain evidence="14 15">G1</strain>
    </source>
</reference>
<keyword evidence="11" id="KW-0812">Transmembrane</keyword>
<dbReference type="PANTHER" id="PTHR31576:SF2">
    <property type="entry name" value="TATA BOX-BINDING PROTEIN-ASSOCIATED FACTOR RNA POLYMERASE I SUBUNIT B"/>
    <property type="match status" value="1"/>
</dbReference>
<keyword evidence="11" id="KW-0472">Membrane</keyword>
<dbReference type="GO" id="GO:0042790">
    <property type="term" value="P:nucleolar large rRNA transcription by RNA polymerase I"/>
    <property type="evidence" value="ECO:0007669"/>
    <property type="project" value="TreeGrafter"/>
</dbReference>
<feature type="compositionally biased region" description="Basic and acidic residues" evidence="10">
    <location>
        <begin position="639"/>
        <end position="650"/>
    </location>
</feature>
<dbReference type="GO" id="GO:0070860">
    <property type="term" value="C:RNA polymerase I core factor complex"/>
    <property type="evidence" value="ECO:0007669"/>
    <property type="project" value="InterPro"/>
</dbReference>
<keyword evidence="15" id="KW-1185">Reference proteome</keyword>
<dbReference type="Pfam" id="PF20644">
    <property type="entry name" value="Rrn7_cyclin_N"/>
    <property type="match status" value="1"/>
</dbReference>
<comment type="subcellular location">
    <subcellularLocation>
        <location evidence="1">Nucleus</location>
        <location evidence="1">Nucleolus</location>
    </subcellularLocation>
</comment>
<dbReference type="InterPro" id="IPR048538">
    <property type="entry name" value="Rrn7_cyclin_C"/>
</dbReference>
<accession>A0A1Y2D4A4</accession>
<sequence length="722" mass="85505">MISDILLKQLLKKNNIITCPVCKVKEFKIDRRGALICKHGHESKNFRIELSEFDDITLSNRTIKSTKQKSINNEENKNNELLNNKYEAYQFILKAQIKVLIIKKKFPKEYAEIVKSLWILFVNSYCNAHELLSDIAAREKDEIKKLEQKTFFEKYENAFFNEFIKNSKALLVDNSLMKLLIVILYLGCIWLRMPILISDFHYWVCHEEIPYCTAIYCVPEDILKKIPKLDHFLFRPKYFPSCEWIEKKACDLLSFFKNKYCILFPEINVPLVLFRYTSCLALPPEMLLILLRYIKLSKFEFTLNRTRSPYVTLLAIIIFCLKLIYGLDDFERKRDSFLNIFFDFQDWISCIENRRSLFSNNDLYSYDRNIFSDDKIKFYIKYCEKVYYSQSLNNNNNKAYTIFIKELQNLKNNSKFNPNSIETVASDKDNEDNESNNDLNNNKTLINSESKNDNELPLSYGSFENIPKNDLRRNFINNFNYSQLSTTNTLLSDYSRNNDDNSNDTLYYFNDKSNPGFNKKIVQPGDHYVSYIFNQRSSENELEVKFHTPFSILIKFCQDVFLKTNINDLIFQIKNIEEYSKNLEDVLESYYTKNIYEAIKDEEVSEVDIISSSDEDVHDDDDFNCKELLELIENSPDFIMHDSENKDNSNNHHKNINNEEESNSESELSESESEEYDSEMERNVLEKEFFEVLEFSEGENVTMDDLYEGEIEIENHLLQILK</sequence>
<feature type="compositionally biased region" description="Acidic residues" evidence="10">
    <location>
        <begin position="658"/>
        <end position="678"/>
    </location>
</feature>
<keyword evidence="9" id="KW-0539">Nucleus</keyword>
<feature type="region of interest" description="Disordered" evidence="10">
    <location>
        <begin position="639"/>
        <end position="681"/>
    </location>
</feature>
<feature type="transmembrane region" description="Helical" evidence="11">
    <location>
        <begin position="310"/>
        <end position="327"/>
    </location>
</feature>
<dbReference type="GO" id="GO:0008270">
    <property type="term" value="F:zinc ion binding"/>
    <property type="evidence" value="ECO:0007669"/>
    <property type="project" value="UniProtKB-KW"/>
</dbReference>
<evidence type="ECO:0000256" key="6">
    <source>
        <dbReference type="ARBA" id="ARBA00023015"/>
    </source>
</evidence>
<feature type="region of interest" description="Disordered" evidence="10">
    <location>
        <begin position="418"/>
        <end position="451"/>
    </location>
</feature>
<evidence type="ECO:0000259" key="13">
    <source>
        <dbReference type="Pfam" id="PF20645"/>
    </source>
</evidence>
<evidence type="ECO:0000313" key="15">
    <source>
        <dbReference type="Proteomes" id="UP000193920"/>
    </source>
</evidence>
<dbReference type="OrthoDB" id="2150404at2759"/>
<feature type="domain" description="Rrn7/TAF1B N-terminal cyclin" evidence="12">
    <location>
        <begin position="89"/>
        <end position="219"/>
    </location>
</feature>
<evidence type="ECO:0000256" key="9">
    <source>
        <dbReference type="ARBA" id="ARBA00023242"/>
    </source>
</evidence>
<keyword evidence="7" id="KW-0238">DNA-binding</keyword>
<evidence type="ECO:0000256" key="4">
    <source>
        <dbReference type="ARBA" id="ARBA00022771"/>
    </source>
</evidence>
<evidence type="ECO:0000313" key="14">
    <source>
        <dbReference type="EMBL" id="ORY54111.1"/>
    </source>
</evidence>
<dbReference type="GO" id="GO:0001164">
    <property type="term" value="F:RNA polymerase I core promoter sequence-specific DNA binding"/>
    <property type="evidence" value="ECO:0007669"/>
    <property type="project" value="InterPro"/>
</dbReference>
<dbReference type="InterPro" id="IPR033599">
    <property type="entry name" value="TAF1B/Rrn7"/>
</dbReference>
<evidence type="ECO:0000256" key="2">
    <source>
        <dbReference type="ARBA" id="ARBA00006899"/>
    </source>
</evidence>
<evidence type="ECO:0000259" key="12">
    <source>
        <dbReference type="Pfam" id="PF20644"/>
    </source>
</evidence>
<keyword evidence="4" id="KW-0863">Zinc-finger</keyword>
<feature type="transmembrane region" description="Helical" evidence="11">
    <location>
        <begin position="175"/>
        <end position="193"/>
    </location>
</feature>
<evidence type="ECO:0000256" key="3">
    <source>
        <dbReference type="ARBA" id="ARBA00022723"/>
    </source>
</evidence>
<evidence type="ECO:0000256" key="10">
    <source>
        <dbReference type="SAM" id="MobiDB-lite"/>
    </source>
</evidence>
<keyword evidence="6" id="KW-0805">Transcription regulation</keyword>
<evidence type="ECO:0000256" key="1">
    <source>
        <dbReference type="ARBA" id="ARBA00004604"/>
    </source>
</evidence>
<proteinExistence type="inferred from homology"/>
<protein>
    <submittedName>
        <fullName evidence="14">Uncharacterized protein</fullName>
    </submittedName>
</protein>
<dbReference type="STRING" id="1754190.A0A1Y2D4A4"/>
<gene>
    <name evidence="14" type="ORF">LY90DRAFT_279452</name>
</gene>
<evidence type="ECO:0000256" key="7">
    <source>
        <dbReference type="ARBA" id="ARBA00023125"/>
    </source>
</evidence>